<protein>
    <submittedName>
        <fullName evidence="2">Uncharacterized protein</fullName>
    </submittedName>
</protein>
<reference evidence="2 3" key="1">
    <citation type="submission" date="2013-09" db="EMBL/GenBank/DDBJ databases">
        <title>Corchorus capsularis genome sequencing.</title>
        <authorList>
            <person name="Alam M."/>
            <person name="Haque M.S."/>
            <person name="Islam M.S."/>
            <person name="Emdad E.M."/>
            <person name="Islam M.M."/>
            <person name="Ahmed B."/>
            <person name="Halim A."/>
            <person name="Hossen Q.M.M."/>
            <person name="Hossain M.Z."/>
            <person name="Ahmed R."/>
            <person name="Khan M.M."/>
            <person name="Islam R."/>
            <person name="Rashid M.M."/>
            <person name="Khan S.A."/>
            <person name="Rahman M.S."/>
            <person name="Alam M."/>
        </authorList>
    </citation>
    <scope>NUCLEOTIDE SEQUENCE [LARGE SCALE GENOMIC DNA]</scope>
    <source>
        <strain evidence="3">cv. CVL-1</strain>
        <tissue evidence="2">Whole seedling</tissue>
    </source>
</reference>
<feature type="compositionally biased region" description="Basic and acidic residues" evidence="1">
    <location>
        <begin position="24"/>
        <end position="33"/>
    </location>
</feature>
<accession>A0A1R3JS86</accession>
<dbReference type="Proteomes" id="UP000188268">
    <property type="component" value="Unassembled WGS sequence"/>
</dbReference>
<evidence type="ECO:0000313" key="3">
    <source>
        <dbReference type="Proteomes" id="UP000188268"/>
    </source>
</evidence>
<name>A0A1R3JS86_COCAP</name>
<organism evidence="2 3">
    <name type="scientific">Corchorus capsularis</name>
    <name type="common">Jute</name>
    <dbReference type="NCBI Taxonomy" id="210143"/>
    <lineage>
        <taxon>Eukaryota</taxon>
        <taxon>Viridiplantae</taxon>
        <taxon>Streptophyta</taxon>
        <taxon>Embryophyta</taxon>
        <taxon>Tracheophyta</taxon>
        <taxon>Spermatophyta</taxon>
        <taxon>Magnoliopsida</taxon>
        <taxon>eudicotyledons</taxon>
        <taxon>Gunneridae</taxon>
        <taxon>Pentapetalae</taxon>
        <taxon>rosids</taxon>
        <taxon>malvids</taxon>
        <taxon>Malvales</taxon>
        <taxon>Malvaceae</taxon>
        <taxon>Grewioideae</taxon>
        <taxon>Apeibeae</taxon>
        <taxon>Corchorus</taxon>
    </lineage>
</organism>
<feature type="compositionally biased region" description="Polar residues" evidence="1">
    <location>
        <begin position="1"/>
        <end position="22"/>
    </location>
</feature>
<dbReference type="AlphaFoldDB" id="A0A1R3JS86"/>
<feature type="region of interest" description="Disordered" evidence="1">
    <location>
        <begin position="1"/>
        <end position="33"/>
    </location>
</feature>
<keyword evidence="3" id="KW-1185">Reference proteome</keyword>
<sequence>MSIGTNLQNSPEITTASRNAVKQGNDRTKGESR</sequence>
<proteinExistence type="predicted"/>
<evidence type="ECO:0000313" key="2">
    <source>
        <dbReference type="EMBL" id="OMO97723.1"/>
    </source>
</evidence>
<dbReference type="EMBL" id="AWWV01007186">
    <property type="protein sequence ID" value="OMO97723.1"/>
    <property type="molecule type" value="Genomic_DNA"/>
</dbReference>
<dbReference type="Gramene" id="OMO97723">
    <property type="protein sequence ID" value="OMO97723"/>
    <property type="gene ID" value="CCACVL1_04478"/>
</dbReference>
<comment type="caution">
    <text evidence="2">The sequence shown here is derived from an EMBL/GenBank/DDBJ whole genome shotgun (WGS) entry which is preliminary data.</text>
</comment>
<evidence type="ECO:0000256" key="1">
    <source>
        <dbReference type="SAM" id="MobiDB-lite"/>
    </source>
</evidence>
<gene>
    <name evidence="2" type="ORF">CCACVL1_04478</name>
</gene>